<feature type="region of interest" description="Disordered" evidence="5">
    <location>
        <begin position="345"/>
        <end position="392"/>
    </location>
</feature>
<dbReference type="Gene3D" id="2.60.40.290">
    <property type="match status" value="1"/>
</dbReference>
<dbReference type="SMART" id="SM00637">
    <property type="entry name" value="CBD_II"/>
    <property type="match status" value="1"/>
</dbReference>
<evidence type="ECO:0000256" key="3">
    <source>
        <dbReference type="ARBA" id="ARBA00023295"/>
    </source>
</evidence>
<accession>A0A9W6NP19</accession>
<evidence type="ECO:0000256" key="6">
    <source>
        <dbReference type="SAM" id="SignalP"/>
    </source>
</evidence>
<comment type="similarity">
    <text evidence="1 4">Belongs to the glycosyl hydrolase 26 family.</text>
</comment>
<evidence type="ECO:0000256" key="2">
    <source>
        <dbReference type="ARBA" id="ARBA00022801"/>
    </source>
</evidence>
<keyword evidence="2 4" id="KW-0378">Hydrolase</keyword>
<dbReference type="InterPro" id="IPR012291">
    <property type="entry name" value="CBM2_carb-bd_dom_sf"/>
</dbReference>
<evidence type="ECO:0000256" key="4">
    <source>
        <dbReference type="PROSITE-ProRule" id="PRU01100"/>
    </source>
</evidence>
<evidence type="ECO:0000259" key="7">
    <source>
        <dbReference type="PROSITE" id="PS51173"/>
    </source>
</evidence>
<comment type="caution">
    <text evidence="9">The sequence shown here is derived from an EMBL/GenBank/DDBJ whole genome shotgun (WGS) entry which is preliminary data.</text>
</comment>
<feature type="compositionally biased region" description="Low complexity" evidence="5">
    <location>
        <begin position="360"/>
        <end position="389"/>
    </location>
</feature>
<dbReference type="Pfam" id="PF02156">
    <property type="entry name" value="Glyco_hydro_26"/>
    <property type="match status" value="1"/>
</dbReference>
<dbReference type="GO" id="GO:0006080">
    <property type="term" value="P:substituted mannan metabolic process"/>
    <property type="evidence" value="ECO:0007669"/>
    <property type="project" value="InterPro"/>
</dbReference>
<dbReference type="PANTHER" id="PTHR40079">
    <property type="entry name" value="MANNAN ENDO-1,4-BETA-MANNOSIDASE E-RELATED"/>
    <property type="match status" value="1"/>
</dbReference>
<dbReference type="GO" id="GO:0030247">
    <property type="term" value="F:polysaccharide binding"/>
    <property type="evidence" value="ECO:0007669"/>
    <property type="project" value="UniProtKB-UniRule"/>
</dbReference>
<evidence type="ECO:0000256" key="5">
    <source>
        <dbReference type="SAM" id="MobiDB-lite"/>
    </source>
</evidence>
<dbReference type="SUPFAM" id="SSF49384">
    <property type="entry name" value="Carbohydrate-binding domain"/>
    <property type="match status" value="1"/>
</dbReference>
<feature type="domain" description="CBM2" evidence="7">
    <location>
        <begin position="386"/>
        <end position="487"/>
    </location>
</feature>
<evidence type="ECO:0000256" key="1">
    <source>
        <dbReference type="ARBA" id="ARBA00007754"/>
    </source>
</evidence>
<dbReference type="InterPro" id="IPR001919">
    <property type="entry name" value="CBD2"/>
</dbReference>
<proteinExistence type="inferred from homology"/>
<dbReference type="Gene3D" id="3.20.20.80">
    <property type="entry name" value="Glycosidases"/>
    <property type="match status" value="1"/>
</dbReference>
<protein>
    <recommendedName>
        <fullName evidence="11">Glycosyl hydrolase family 26</fullName>
    </recommendedName>
</protein>
<gene>
    <name evidence="9" type="ORF">GCM10017581_063320</name>
</gene>
<dbReference type="Pfam" id="PF00553">
    <property type="entry name" value="CBM_2"/>
    <property type="match status" value="1"/>
</dbReference>
<dbReference type="InterPro" id="IPR017853">
    <property type="entry name" value="GH"/>
</dbReference>
<dbReference type="SUPFAM" id="SSF51445">
    <property type="entry name" value="(Trans)glycosidases"/>
    <property type="match status" value="1"/>
</dbReference>
<dbReference type="InterPro" id="IPR022790">
    <property type="entry name" value="GH26_dom"/>
</dbReference>
<reference evidence="9" key="2">
    <citation type="submission" date="2023-01" db="EMBL/GenBank/DDBJ databases">
        <authorList>
            <person name="Sun Q."/>
            <person name="Evtushenko L."/>
        </authorList>
    </citation>
    <scope>NUCLEOTIDE SEQUENCE</scope>
    <source>
        <strain evidence="9">VKM Ac-1321</strain>
    </source>
</reference>
<dbReference type="Proteomes" id="UP001143480">
    <property type="component" value="Unassembled WGS sequence"/>
</dbReference>
<evidence type="ECO:0000259" key="8">
    <source>
        <dbReference type="PROSITE" id="PS51764"/>
    </source>
</evidence>
<organism evidence="9 10">
    <name type="scientific">Dactylosporangium matsuzakiense</name>
    <dbReference type="NCBI Taxonomy" id="53360"/>
    <lineage>
        <taxon>Bacteria</taxon>
        <taxon>Bacillati</taxon>
        <taxon>Actinomycetota</taxon>
        <taxon>Actinomycetes</taxon>
        <taxon>Micromonosporales</taxon>
        <taxon>Micromonosporaceae</taxon>
        <taxon>Dactylosporangium</taxon>
    </lineage>
</organism>
<keyword evidence="10" id="KW-1185">Reference proteome</keyword>
<dbReference type="InterPro" id="IPR008965">
    <property type="entry name" value="CBM2/CBM3_carb-bd_dom_sf"/>
</dbReference>
<reference evidence="9" key="1">
    <citation type="journal article" date="2014" name="Int. J. Syst. Evol. Microbiol.">
        <title>Complete genome sequence of Corynebacterium casei LMG S-19264T (=DSM 44701T), isolated from a smear-ripened cheese.</title>
        <authorList>
            <consortium name="US DOE Joint Genome Institute (JGI-PGF)"/>
            <person name="Walter F."/>
            <person name="Albersmeier A."/>
            <person name="Kalinowski J."/>
            <person name="Ruckert C."/>
        </authorList>
    </citation>
    <scope>NUCLEOTIDE SEQUENCE</scope>
    <source>
        <strain evidence="9">VKM Ac-1321</strain>
    </source>
</reference>
<evidence type="ECO:0000313" key="9">
    <source>
        <dbReference type="EMBL" id="GLL04585.1"/>
    </source>
</evidence>
<evidence type="ECO:0000313" key="10">
    <source>
        <dbReference type="Proteomes" id="UP001143480"/>
    </source>
</evidence>
<dbReference type="InterPro" id="IPR000805">
    <property type="entry name" value="Glyco_hydro_26"/>
</dbReference>
<dbReference type="PANTHER" id="PTHR40079:SF4">
    <property type="entry name" value="GH26 DOMAIN-CONTAINING PROTEIN-RELATED"/>
    <property type="match status" value="1"/>
</dbReference>
<feature type="domain" description="GH26" evidence="8">
    <location>
        <begin position="24"/>
        <end position="337"/>
    </location>
</feature>
<dbReference type="AlphaFoldDB" id="A0A9W6NP19"/>
<feature type="signal peptide" evidence="6">
    <location>
        <begin position="1"/>
        <end position="28"/>
    </location>
</feature>
<feature type="chain" id="PRO_5040910930" description="Glycosyl hydrolase family 26" evidence="6">
    <location>
        <begin position="29"/>
        <end position="487"/>
    </location>
</feature>
<feature type="active site" description="Proton donor" evidence="4">
    <location>
        <position position="151"/>
    </location>
</feature>
<dbReference type="EMBL" id="BSFP01000047">
    <property type="protein sequence ID" value="GLL04585.1"/>
    <property type="molecule type" value="Genomic_DNA"/>
</dbReference>
<feature type="active site" description="Nucleophile" evidence="4">
    <location>
        <position position="269"/>
    </location>
</feature>
<sequence>MKGRIRFGGIRTATICAVAAMLAGAAFAMFNPGVSAADASTKYLGIFRQTSPTEIPSGTASRYGVSPASVLWFDSWGTGNAFNAADAKTLWSQGIMLHYTWEPWNTSLGVSDPAQIHLQDIVNGKWDSYIKARGAEFAAVGAPIMVRWGHEFNGNWYPWGIANNNSDPTLYVNAYRRVHDLVVAAGATNVQWIWCFNNSPTPNAAYNDPARSYPGDAYVDWVGIDGYNWGLGPSWDPSGNYWTSFDSMFASPYAQARSIAPQRPVMIGEVASTEDGGSKSQWINDMSAALQSSRYVDLKAIYYFDQDKEEPWSGTSSSGVQAAFRTWVNQPYMRGTGTVLAKVAPSYRGTNPSSPPVSSPPVSSQPPISQPPVSSQPPISQPPVSSQPPTGACTATYRTVNAWAGGFQGEIAVQAGSAAINGWTVRWTLGSGQTVSQLWNGTLTVNGTSVTVRNVSWNAALAANGTAVLGFLASGAPSMPSLTCSSP</sequence>
<keyword evidence="6" id="KW-0732">Signal</keyword>
<dbReference type="PROSITE" id="PS51173">
    <property type="entry name" value="CBM2"/>
    <property type="match status" value="1"/>
</dbReference>
<dbReference type="PROSITE" id="PS51764">
    <property type="entry name" value="GH26"/>
    <property type="match status" value="1"/>
</dbReference>
<evidence type="ECO:0008006" key="11">
    <source>
        <dbReference type="Google" id="ProtNLM"/>
    </source>
</evidence>
<dbReference type="RefSeq" id="WP_271189673.1">
    <property type="nucleotide sequence ID" value="NZ_BSFP01000047.1"/>
</dbReference>
<name>A0A9W6NP19_9ACTN</name>
<dbReference type="GO" id="GO:0016985">
    <property type="term" value="F:mannan endo-1,4-beta-mannosidase activity"/>
    <property type="evidence" value="ECO:0007669"/>
    <property type="project" value="InterPro"/>
</dbReference>
<keyword evidence="3 4" id="KW-0326">Glycosidase</keyword>